<evidence type="ECO:0000313" key="8">
    <source>
        <dbReference type="Proteomes" id="UP000541558"/>
    </source>
</evidence>
<comment type="caution">
    <text evidence="7">The sequence shown here is derived from an EMBL/GenBank/DDBJ whole genome shotgun (WGS) entry which is preliminary data.</text>
</comment>
<dbReference type="PROSITE" id="PS50865">
    <property type="entry name" value="ZF_MYND_2"/>
    <property type="match status" value="1"/>
</dbReference>
<proteinExistence type="predicted"/>
<protein>
    <recommendedName>
        <fullName evidence="6">MYND-type domain-containing protein</fullName>
    </recommendedName>
</protein>
<feature type="domain" description="MYND-type" evidence="6">
    <location>
        <begin position="440"/>
        <end position="487"/>
    </location>
</feature>
<gene>
    <name evidence="7" type="ORF">D9611_005487</name>
</gene>
<reference evidence="7 8" key="1">
    <citation type="journal article" date="2020" name="ISME J.">
        <title>Uncovering the hidden diversity of litter-decomposition mechanisms in mushroom-forming fungi.</title>
        <authorList>
            <person name="Floudas D."/>
            <person name="Bentzer J."/>
            <person name="Ahren D."/>
            <person name="Johansson T."/>
            <person name="Persson P."/>
            <person name="Tunlid A."/>
        </authorList>
    </citation>
    <scope>NUCLEOTIDE SEQUENCE [LARGE SCALE GENOMIC DNA]</scope>
    <source>
        <strain evidence="7 8">CBS 175.51</strain>
    </source>
</reference>
<evidence type="ECO:0000256" key="4">
    <source>
        <dbReference type="PROSITE-ProRule" id="PRU00134"/>
    </source>
</evidence>
<keyword evidence="1" id="KW-0479">Metal-binding</keyword>
<feature type="region of interest" description="Disordered" evidence="5">
    <location>
        <begin position="555"/>
        <end position="578"/>
    </location>
</feature>
<evidence type="ECO:0000256" key="5">
    <source>
        <dbReference type="SAM" id="MobiDB-lite"/>
    </source>
</evidence>
<dbReference type="Pfam" id="PF01753">
    <property type="entry name" value="zf-MYND"/>
    <property type="match status" value="1"/>
</dbReference>
<dbReference type="OrthoDB" id="2873500at2759"/>
<dbReference type="Proteomes" id="UP000541558">
    <property type="component" value="Unassembled WGS sequence"/>
</dbReference>
<dbReference type="GO" id="GO:0008270">
    <property type="term" value="F:zinc ion binding"/>
    <property type="evidence" value="ECO:0007669"/>
    <property type="project" value="UniProtKB-KW"/>
</dbReference>
<name>A0A8H5C0B2_9AGAR</name>
<evidence type="ECO:0000313" key="7">
    <source>
        <dbReference type="EMBL" id="KAF5332825.1"/>
    </source>
</evidence>
<sequence length="633" mass="71896">MPSCNADVCRVATGSRLTPKLLEAAEGGCDCSLRRVALIISKGSDKCTRRVIRMAFKFLDPEPLTRFTAENPWYSASNRLDSNRAMHCLSILNDIAKEFDRDPSLMSEELDSYVQSIDGTCQWITHYLQREDLNVRLTGEVEEGAAFVHWAGILAVTHGMHPRIARALWSSTAFCKLVIRIWAFKTSTGRFKMVFFSNAGCLILKLMRECLNDEEGRELLLRELTRLPHFARTFTAVTIRRCLQAQEDHLNGSTSRSDALDYVSSAMDVILHSASHNQPVERAFAKRKYLKHLVSTRVSLADGASRTDGTFVYLEESSRRLVALAIDISSNRVDYNFGEMVDGGFVEYIGRLLDLFPENVEHDPEVVERVERVVQILGSQTIHPHVISRLQEVAESIEGLAQRCQNPALKNACDALYEKFQDMGRIYSSFMKGKTYLCDNQKCGQQLRPTASPDGSGSKKCSGCSTVVYCSVQCQEHDWAEMHKSECSRLRVEYFCRKGRRHRYPPSVRAYHVAYFEWIFNRELEEFERRLGEDPDPEEGIPWYDLGPFLGPAVPSPTSASERLTRKKESGSPQPVPITKRLESTRDLCLRPGAELRIVHASLFLGYFGVFLMVQLEKVGERYEAIHSYFYTV</sequence>
<keyword evidence="8" id="KW-1185">Reference proteome</keyword>
<dbReference type="InterPro" id="IPR002893">
    <property type="entry name" value="Znf_MYND"/>
</dbReference>
<evidence type="ECO:0000256" key="1">
    <source>
        <dbReference type="ARBA" id="ARBA00022723"/>
    </source>
</evidence>
<dbReference type="AlphaFoldDB" id="A0A8H5C0B2"/>
<dbReference type="EMBL" id="JAACJK010000110">
    <property type="protein sequence ID" value="KAF5332825.1"/>
    <property type="molecule type" value="Genomic_DNA"/>
</dbReference>
<accession>A0A8H5C0B2</accession>
<dbReference type="Gene3D" id="6.10.140.2220">
    <property type="match status" value="1"/>
</dbReference>
<keyword evidence="2 4" id="KW-0863">Zinc-finger</keyword>
<evidence type="ECO:0000256" key="2">
    <source>
        <dbReference type="ARBA" id="ARBA00022771"/>
    </source>
</evidence>
<dbReference type="SUPFAM" id="SSF144232">
    <property type="entry name" value="HIT/MYND zinc finger-like"/>
    <property type="match status" value="1"/>
</dbReference>
<evidence type="ECO:0000256" key="3">
    <source>
        <dbReference type="ARBA" id="ARBA00022833"/>
    </source>
</evidence>
<organism evidence="7 8">
    <name type="scientific">Ephemerocybe angulata</name>
    <dbReference type="NCBI Taxonomy" id="980116"/>
    <lineage>
        <taxon>Eukaryota</taxon>
        <taxon>Fungi</taxon>
        <taxon>Dikarya</taxon>
        <taxon>Basidiomycota</taxon>
        <taxon>Agaricomycotina</taxon>
        <taxon>Agaricomycetes</taxon>
        <taxon>Agaricomycetidae</taxon>
        <taxon>Agaricales</taxon>
        <taxon>Agaricineae</taxon>
        <taxon>Psathyrellaceae</taxon>
        <taxon>Ephemerocybe</taxon>
    </lineage>
</organism>
<evidence type="ECO:0000259" key="6">
    <source>
        <dbReference type="PROSITE" id="PS50865"/>
    </source>
</evidence>
<keyword evidence="3" id="KW-0862">Zinc</keyword>